<gene>
    <name evidence="6" type="ORF">SLS56_003150</name>
</gene>
<dbReference type="InterPro" id="IPR050529">
    <property type="entry name" value="CYP450_sterol_14alpha_dmase"/>
</dbReference>
<evidence type="ECO:0000256" key="1">
    <source>
        <dbReference type="ARBA" id="ARBA00001971"/>
    </source>
</evidence>
<accession>A0ABR3T0L3</accession>
<evidence type="ECO:0000313" key="7">
    <source>
        <dbReference type="Proteomes" id="UP001521116"/>
    </source>
</evidence>
<reference evidence="6 7" key="1">
    <citation type="submission" date="2024-02" db="EMBL/GenBank/DDBJ databases">
        <title>De novo assembly and annotation of 12 fungi associated with fruit tree decline syndrome in Ontario, Canada.</title>
        <authorList>
            <person name="Sulman M."/>
            <person name="Ellouze W."/>
            <person name="Ilyukhin E."/>
        </authorList>
    </citation>
    <scope>NUCLEOTIDE SEQUENCE [LARGE SCALE GENOMIC DNA]</scope>
    <source>
        <strain evidence="6 7">M1-105</strain>
    </source>
</reference>
<dbReference type="Gene3D" id="1.10.630.10">
    <property type="entry name" value="Cytochrome P450"/>
    <property type="match status" value="1"/>
</dbReference>
<dbReference type="CDD" id="cd11040">
    <property type="entry name" value="CYP7_CYP8-like"/>
    <property type="match status" value="1"/>
</dbReference>
<evidence type="ECO:0008006" key="8">
    <source>
        <dbReference type="Google" id="ProtNLM"/>
    </source>
</evidence>
<dbReference type="EMBL" id="JAJVDC020000024">
    <property type="protein sequence ID" value="KAL1633079.1"/>
    <property type="molecule type" value="Genomic_DNA"/>
</dbReference>
<dbReference type="Pfam" id="PF00067">
    <property type="entry name" value="p450"/>
    <property type="match status" value="1"/>
</dbReference>
<dbReference type="InterPro" id="IPR002403">
    <property type="entry name" value="Cyt_P450_E_grp-IV"/>
</dbReference>
<dbReference type="SUPFAM" id="SSF48264">
    <property type="entry name" value="Cytochrome P450"/>
    <property type="match status" value="1"/>
</dbReference>
<keyword evidence="5" id="KW-0408">Iron</keyword>
<comment type="cofactor">
    <cofactor evidence="1">
        <name>heme</name>
        <dbReference type="ChEBI" id="CHEBI:30413"/>
    </cofactor>
</comment>
<evidence type="ECO:0000256" key="4">
    <source>
        <dbReference type="ARBA" id="ARBA00022723"/>
    </source>
</evidence>
<dbReference type="PANTHER" id="PTHR24304">
    <property type="entry name" value="CYTOCHROME P450 FAMILY 7"/>
    <property type="match status" value="1"/>
</dbReference>
<evidence type="ECO:0000256" key="3">
    <source>
        <dbReference type="ARBA" id="ARBA00022617"/>
    </source>
</evidence>
<protein>
    <recommendedName>
        <fullName evidence="8">Cytochrome P450</fullName>
    </recommendedName>
</protein>
<comment type="similarity">
    <text evidence="2">Belongs to the cytochrome P450 family.</text>
</comment>
<dbReference type="PANTHER" id="PTHR24304:SF2">
    <property type="entry name" value="24-HYDROXYCHOLESTEROL 7-ALPHA-HYDROXYLASE"/>
    <property type="match status" value="1"/>
</dbReference>
<organism evidence="6 7">
    <name type="scientific">Neofusicoccum ribis</name>
    <dbReference type="NCBI Taxonomy" id="45134"/>
    <lineage>
        <taxon>Eukaryota</taxon>
        <taxon>Fungi</taxon>
        <taxon>Dikarya</taxon>
        <taxon>Ascomycota</taxon>
        <taxon>Pezizomycotina</taxon>
        <taxon>Dothideomycetes</taxon>
        <taxon>Dothideomycetes incertae sedis</taxon>
        <taxon>Botryosphaeriales</taxon>
        <taxon>Botryosphaeriaceae</taxon>
        <taxon>Neofusicoccum</taxon>
    </lineage>
</organism>
<dbReference type="Proteomes" id="UP001521116">
    <property type="component" value="Unassembled WGS sequence"/>
</dbReference>
<comment type="caution">
    <text evidence="6">The sequence shown here is derived from an EMBL/GenBank/DDBJ whole genome shotgun (WGS) entry which is preliminary data.</text>
</comment>
<dbReference type="InterPro" id="IPR036396">
    <property type="entry name" value="Cyt_P450_sf"/>
</dbReference>
<dbReference type="PRINTS" id="PR00465">
    <property type="entry name" value="EP450IV"/>
</dbReference>
<keyword evidence="3" id="KW-0349">Heme</keyword>
<name>A0ABR3T0L3_9PEZI</name>
<evidence type="ECO:0000313" key="6">
    <source>
        <dbReference type="EMBL" id="KAL1633079.1"/>
    </source>
</evidence>
<dbReference type="InterPro" id="IPR001128">
    <property type="entry name" value="Cyt_P450"/>
</dbReference>
<keyword evidence="4" id="KW-0479">Metal-binding</keyword>
<evidence type="ECO:0000256" key="5">
    <source>
        <dbReference type="ARBA" id="ARBA00023004"/>
    </source>
</evidence>
<evidence type="ECO:0000256" key="2">
    <source>
        <dbReference type="ARBA" id="ARBA00010617"/>
    </source>
</evidence>
<sequence>MLIDVASLIYSNVATANPILGEQVYAITSPEDAVLVYKCTTAFSWDVYLNKLLVGFGLRDDALKVAWHKPEPGEACYIHENPLNPQHKSMIHAIEDVYKQQLLPGDKLEEIIQMAISRMEDTLRWEQFLGPFLAGHTKTHKRISVAQFCRIKVTYITTGAMFGDAMFKLQPNLTELMMDLSDNAWALVFGYPKVLLPKKLKHAWKELCGTLRQFWQAPERDRADASWAINSIIQLQEQFEMDDESRDSLLAMISWAANANTVDSAFWLLNYLLFDQDLLSAIREETRSAFANGNVDVWYLIKNCPLLEATWFEMLRVVNGALSVRKVTAPIVVGGKLLQPGNTVAIPFRQLHFNEHVWGDDRHEFNPHRFLKDQKLRSHPAYRPFGGGASFCPGRYLAMAEACGFVAMFLQRFDVVLSDTGNGVRQRFPLQDDTKPSTGISGVSDNMDVLMDVRPLREEMV</sequence>
<proteinExistence type="inferred from homology"/>
<keyword evidence="7" id="KW-1185">Reference proteome</keyword>